<evidence type="ECO:0000256" key="1">
    <source>
        <dbReference type="PROSITE-ProRule" id="PRU00221"/>
    </source>
</evidence>
<dbReference type="PROSITE" id="PS50082">
    <property type="entry name" value="WD_REPEATS_2"/>
    <property type="match status" value="1"/>
</dbReference>
<dbReference type="InterPro" id="IPR015943">
    <property type="entry name" value="WD40/YVTN_repeat-like_dom_sf"/>
</dbReference>
<dbReference type="AlphaFoldDB" id="X6LCT7"/>
<dbReference type="InterPro" id="IPR001680">
    <property type="entry name" value="WD40_rpt"/>
</dbReference>
<dbReference type="EMBL" id="ASPP01045465">
    <property type="protein sequence ID" value="ETN98896.1"/>
    <property type="molecule type" value="Genomic_DNA"/>
</dbReference>
<reference evidence="2 3" key="1">
    <citation type="journal article" date="2013" name="Curr. Biol.">
        <title>The Genome of the Foraminiferan Reticulomyxa filosa.</title>
        <authorList>
            <person name="Glockner G."/>
            <person name="Hulsmann N."/>
            <person name="Schleicher M."/>
            <person name="Noegel A.A."/>
            <person name="Eichinger L."/>
            <person name="Gallinger C."/>
            <person name="Pawlowski J."/>
            <person name="Sierra R."/>
            <person name="Euteneuer U."/>
            <person name="Pillet L."/>
            <person name="Moustafa A."/>
            <person name="Platzer M."/>
            <person name="Groth M."/>
            <person name="Szafranski K."/>
            <person name="Schliwa M."/>
        </authorList>
    </citation>
    <scope>NUCLEOTIDE SEQUENCE [LARGE SCALE GENOMIC DNA]</scope>
</reference>
<dbReference type="InterPro" id="IPR036322">
    <property type="entry name" value="WD40_repeat_dom_sf"/>
</dbReference>
<dbReference type="Proteomes" id="UP000023152">
    <property type="component" value="Unassembled WGS sequence"/>
</dbReference>
<evidence type="ECO:0000313" key="2">
    <source>
        <dbReference type="EMBL" id="ETN98896.1"/>
    </source>
</evidence>
<keyword evidence="1" id="KW-0853">WD repeat</keyword>
<organism evidence="2 3">
    <name type="scientific">Reticulomyxa filosa</name>
    <dbReference type="NCBI Taxonomy" id="46433"/>
    <lineage>
        <taxon>Eukaryota</taxon>
        <taxon>Sar</taxon>
        <taxon>Rhizaria</taxon>
        <taxon>Retaria</taxon>
        <taxon>Foraminifera</taxon>
        <taxon>Monothalamids</taxon>
        <taxon>Reticulomyxidae</taxon>
        <taxon>Reticulomyxa</taxon>
    </lineage>
</organism>
<evidence type="ECO:0000313" key="3">
    <source>
        <dbReference type="Proteomes" id="UP000023152"/>
    </source>
</evidence>
<proteinExistence type="predicted"/>
<name>X6LCT7_RETFI</name>
<comment type="caution">
    <text evidence="2">The sequence shown here is derived from an EMBL/GenBank/DDBJ whole genome shotgun (WGS) entry which is preliminary data.</text>
</comment>
<feature type="repeat" description="WD" evidence="1">
    <location>
        <begin position="89"/>
        <end position="130"/>
    </location>
</feature>
<gene>
    <name evidence="2" type="ORF">RFI_38591</name>
</gene>
<sequence length="180" mass="21571">MKKKNSRINEKNLVLINYHHKKEVICYSSFDKYIRFLDWNAQDEFEILKEHDDKVNVIEFSSFNDGKYLYLGSADKHVMYVTSKIINIFIGHKATSYDIEYSHFVNIVCYSSYDHTIRFWSTKMNNQEHYINTSKNKDNGIKCIKFIKSKNNDFKKGQNMMKMKRTKYCVKKNSVKKIKQ</sequence>
<protein>
    <submittedName>
        <fullName evidence="2">WD-40 repeat protein</fullName>
    </submittedName>
</protein>
<dbReference type="SUPFAM" id="SSF50978">
    <property type="entry name" value="WD40 repeat-like"/>
    <property type="match status" value="1"/>
</dbReference>
<keyword evidence="3" id="KW-1185">Reference proteome</keyword>
<dbReference type="Pfam" id="PF00400">
    <property type="entry name" value="WD40"/>
    <property type="match status" value="1"/>
</dbReference>
<accession>X6LCT7</accession>
<dbReference type="Gene3D" id="2.130.10.10">
    <property type="entry name" value="YVTN repeat-like/Quinoprotein amine dehydrogenase"/>
    <property type="match status" value="1"/>
</dbReference>